<dbReference type="GO" id="GO:0016705">
    <property type="term" value="F:oxidoreductase activity, acting on paired donors, with incorporation or reduction of molecular oxygen"/>
    <property type="evidence" value="ECO:0007669"/>
    <property type="project" value="UniProtKB-ARBA"/>
</dbReference>
<evidence type="ECO:0000256" key="1">
    <source>
        <dbReference type="ARBA" id="ARBA00022714"/>
    </source>
</evidence>
<keyword evidence="4" id="KW-0411">Iron-sulfur</keyword>
<keyword evidence="1" id="KW-0001">2Fe-2S</keyword>
<dbReference type="CDD" id="cd03528">
    <property type="entry name" value="Rieske_RO_ferredoxin"/>
    <property type="match status" value="1"/>
</dbReference>
<dbReference type="PANTHER" id="PTHR21496:SF0">
    <property type="entry name" value="RIESKE DOMAIN-CONTAINING PROTEIN"/>
    <property type="match status" value="1"/>
</dbReference>
<organism evidence="8 9">
    <name type="scientific">Dictyobacter kobayashii</name>
    <dbReference type="NCBI Taxonomy" id="2014872"/>
    <lineage>
        <taxon>Bacteria</taxon>
        <taxon>Bacillati</taxon>
        <taxon>Chloroflexota</taxon>
        <taxon>Ktedonobacteria</taxon>
        <taxon>Ktedonobacterales</taxon>
        <taxon>Dictyobacteraceae</taxon>
        <taxon>Dictyobacter</taxon>
    </lineage>
</organism>
<dbReference type="InterPro" id="IPR036922">
    <property type="entry name" value="Rieske_2Fe-2S_sf"/>
</dbReference>
<comment type="cofactor">
    <cofactor evidence="5">
        <name>[2Fe-2S] cluster</name>
        <dbReference type="ChEBI" id="CHEBI:190135"/>
    </cofactor>
</comment>
<dbReference type="InterPro" id="IPR017941">
    <property type="entry name" value="Rieske_2Fe-2S"/>
</dbReference>
<sequence>MAEDLTDFYKVAEVSDLREGKLYPIEVDGEPVCLVKLEDTIYAFTDNCTHISGPLNQGDFDGCAVTCPWHGARFDVRTGKVLRGPARQDIYTYPVKVEGESIFVGLPPEDE</sequence>
<feature type="domain" description="Rieske" evidence="7">
    <location>
        <begin position="9"/>
        <end position="104"/>
    </location>
</feature>
<dbReference type="SUPFAM" id="SSF50022">
    <property type="entry name" value="ISP domain"/>
    <property type="match status" value="1"/>
</dbReference>
<name>A0A402AJ90_9CHLR</name>
<evidence type="ECO:0000313" key="8">
    <source>
        <dbReference type="EMBL" id="GCE19133.1"/>
    </source>
</evidence>
<evidence type="ECO:0000256" key="3">
    <source>
        <dbReference type="ARBA" id="ARBA00023004"/>
    </source>
</evidence>
<dbReference type="GO" id="GO:0046872">
    <property type="term" value="F:metal ion binding"/>
    <property type="evidence" value="ECO:0007669"/>
    <property type="project" value="UniProtKB-KW"/>
</dbReference>
<evidence type="ECO:0000256" key="6">
    <source>
        <dbReference type="ARBA" id="ARBA00038001"/>
    </source>
</evidence>
<dbReference type="PROSITE" id="PS51296">
    <property type="entry name" value="RIESKE"/>
    <property type="match status" value="1"/>
</dbReference>
<gene>
    <name evidence="8" type="ORF">KDK_29330</name>
</gene>
<comment type="similarity">
    <text evidence="6">Belongs to the bacterial ring-hydroxylating dioxygenase ferredoxin component family.</text>
</comment>
<dbReference type="PANTHER" id="PTHR21496">
    <property type="entry name" value="FERREDOXIN-RELATED"/>
    <property type="match status" value="1"/>
</dbReference>
<evidence type="ECO:0000259" key="7">
    <source>
        <dbReference type="PROSITE" id="PS51296"/>
    </source>
</evidence>
<dbReference type="OrthoDB" id="9795104at2"/>
<evidence type="ECO:0000313" key="9">
    <source>
        <dbReference type="Proteomes" id="UP000287188"/>
    </source>
</evidence>
<keyword evidence="3" id="KW-0408">Iron</keyword>
<dbReference type="Pfam" id="PF00355">
    <property type="entry name" value="Rieske"/>
    <property type="match status" value="1"/>
</dbReference>
<evidence type="ECO:0000256" key="4">
    <source>
        <dbReference type="ARBA" id="ARBA00023014"/>
    </source>
</evidence>
<reference evidence="9" key="1">
    <citation type="submission" date="2018-12" db="EMBL/GenBank/DDBJ databases">
        <title>Tengunoibacter tsumagoiensis gen. nov., sp. nov., Dictyobacter kobayashii sp. nov., D. alpinus sp. nov., and D. joshuensis sp. nov. and description of Dictyobacteraceae fam. nov. within the order Ktedonobacterales isolated from Tengu-no-mugimeshi.</title>
        <authorList>
            <person name="Wang C.M."/>
            <person name="Zheng Y."/>
            <person name="Sakai Y."/>
            <person name="Toyoda A."/>
            <person name="Minakuchi Y."/>
            <person name="Abe K."/>
            <person name="Yokota A."/>
            <person name="Yabe S."/>
        </authorList>
    </citation>
    <scope>NUCLEOTIDE SEQUENCE [LARGE SCALE GENOMIC DNA]</scope>
    <source>
        <strain evidence="9">Uno11</strain>
    </source>
</reference>
<dbReference type="AlphaFoldDB" id="A0A402AJ90"/>
<accession>A0A402AJ90</accession>
<dbReference type="Gene3D" id="2.102.10.10">
    <property type="entry name" value="Rieske [2Fe-2S] iron-sulphur domain"/>
    <property type="match status" value="1"/>
</dbReference>
<dbReference type="RefSeq" id="WP_126550938.1">
    <property type="nucleotide sequence ID" value="NZ_BIFS01000001.1"/>
</dbReference>
<protein>
    <submittedName>
        <fullName evidence="8">(2Fe-2S)-binding protein</fullName>
    </submittedName>
</protein>
<dbReference type="GO" id="GO:0004497">
    <property type="term" value="F:monooxygenase activity"/>
    <property type="evidence" value="ECO:0007669"/>
    <property type="project" value="UniProtKB-ARBA"/>
</dbReference>
<comment type="caution">
    <text evidence="8">The sequence shown here is derived from an EMBL/GenBank/DDBJ whole genome shotgun (WGS) entry which is preliminary data.</text>
</comment>
<dbReference type="Proteomes" id="UP000287188">
    <property type="component" value="Unassembled WGS sequence"/>
</dbReference>
<proteinExistence type="inferred from homology"/>
<keyword evidence="2" id="KW-0479">Metal-binding</keyword>
<dbReference type="GO" id="GO:0051537">
    <property type="term" value="F:2 iron, 2 sulfur cluster binding"/>
    <property type="evidence" value="ECO:0007669"/>
    <property type="project" value="UniProtKB-KW"/>
</dbReference>
<keyword evidence="9" id="KW-1185">Reference proteome</keyword>
<dbReference type="EMBL" id="BIFS01000001">
    <property type="protein sequence ID" value="GCE19133.1"/>
    <property type="molecule type" value="Genomic_DNA"/>
</dbReference>
<evidence type="ECO:0000256" key="2">
    <source>
        <dbReference type="ARBA" id="ARBA00022723"/>
    </source>
</evidence>
<evidence type="ECO:0000256" key="5">
    <source>
        <dbReference type="ARBA" id="ARBA00034078"/>
    </source>
</evidence>